<proteinExistence type="predicted"/>
<evidence type="ECO:0000313" key="1">
    <source>
        <dbReference type="EMBL" id="PZD94633.1"/>
    </source>
</evidence>
<name>A0A2W1L6Q0_9BACL</name>
<keyword evidence="2" id="KW-1185">Reference proteome</keyword>
<evidence type="ECO:0000313" key="2">
    <source>
        <dbReference type="Proteomes" id="UP000249522"/>
    </source>
</evidence>
<dbReference type="Proteomes" id="UP000249522">
    <property type="component" value="Unassembled WGS sequence"/>
</dbReference>
<protein>
    <submittedName>
        <fullName evidence="1">Uncharacterized protein</fullName>
    </submittedName>
</protein>
<dbReference type="AlphaFoldDB" id="A0A2W1L6Q0"/>
<accession>A0A2W1L6Q0</accession>
<gene>
    <name evidence="1" type="ORF">DNH61_16865</name>
</gene>
<comment type="caution">
    <text evidence="1">The sequence shown here is derived from an EMBL/GenBank/DDBJ whole genome shotgun (WGS) entry which is preliminary data.</text>
</comment>
<organism evidence="1 2">
    <name type="scientific">Paenibacillus sambharensis</name>
    <dbReference type="NCBI Taxonomy" id="1803190"/>
    <lineage>
        <taxon>Bacteria</taxon>
        <taxon>Bacillati</taxon>
        <taxon>Bacillota</taxon>
        <taxon>Bacilli</taxon>
        <taxon>Bacillales</taxon>
        <taxon>Paenibacillaceae</taxon>
        <taxon>Paenibacillus</taxon>
    </lineage>
</organism>
<dbReference type="EMBL" id="QKRB01000051">
    <property type="protein sequence ID" value="PZD94633.1"/>
    <property type="molecule type" value="Genomic_DNA"/>
</dbReference>
<sequence length="62" mass="6177">MEACGGAACGGGMRWRHAEVWPAVKWRAVVARGGVASGEVWRAVAACGGVASDDAAAVGCFA</sequence>
<reference evidence="1 2" key="1">
    <citation type="submission" date="2018-06" db="EMBL/GenBank/DDBJ databases">
        <title>Paenibacillus imtechensis sp. nov.</title>
        <authorList>
            <person name="Pinnaka A.K."/>
            <person name="Singh H."/>
            <person name="Kaur M."/>
        </authorList>
    </citation>
    <scope>NUCLEOTIDE SEQUENCE [LARGE SCALE GENOMIC DNA]</scope>
    <source>
        <strain evidence="1 2">SMB1</strain>
    </source>
</reference>